<dbReference type="InterPro" id="IPR041347">
    <property type="entry name" value="MftR_C"/>
</dbReference>
<organism evidence="6 7">
    <name type="scientific">Paenibacillus marchantiophytorum</name>
    <dbReference type="NCBI Taxonomy" id="1619310"/>
    <lineage>
        <taxon>Bacteria</taxon>
        <taxon>Bacillati</taxon>
        <taxon>Bacillota</taxon>
        <taxon>Bacilli</taxon>
        <taxon>Bacillales</taxon>
        <taxon>Paenibacillaceae</taxon>
        <taxon>Paenibacillus</taxon>
    </lineage>
</organism>
<evidence type="ECO:0000256" key="1">
    <source>
        <dbReference type="ARBA" id="ARBA00023015"/>
    </source>
</evidence>
<evidence type="ECO:0000256" key="4">
    <source>
        <dbReference type="PROSITE-ProRule" id="PRU00335"/>
    </source>
</evidence>
<keyword evidence="1" id="KW-0805">Transcription regulation</keyword>
<dbReference type="SUPFAM" id="SSF46689">
    <property type="entry name" value="Homeodomain-like"/>
    <property type="match status" value="1"/>
</dbReference>
<dbReference type="RefSeq" id="WP_189014510.1">
    <property type="nucleotide sequence ID" value="NZ_BMHE01000022.1"/>
</dbReference>
<dbReference type="InterPro" id="IPR009057">
    <property type="entry name" value="Homeodomain-like_sf"/>
</dbReference>
<dbReference type="PANTHER" id="PTHR30055:SF234">
    <property type="entry name" value="HTH-TYPE TRANSCRIPTIONAL REGULATOR BETI"/>
    <property type="match status" value="1"/>
</dbReference>
<keyword evidence="3" id="KW-0804">Transcription</keyword>
<dbReference type="InterPro" id="IPR001647">
    <property type="entry name" value="HTH_TetR"/>
</dbReference>
<dbReference type="Pfam" id="PF17754">
    <property type="entry name" value="TetR_C_14"/>
    <property type="match status" value="1"/>
</dbReference>
<evidence type="ECO:0000256" key="3">
    <source>
        <dbReference type="ARBA" id="ARBA00023163"/>
    </source>
</evidence>
<evidence type="ECO:0000313" key="6">
    <source>
        <dbReference type="EMBL" id="GFZ90531.1"/>
    </source>
</evidence>
<keyword evidence="7" id="KW-1185">Reference proteome</keyword>
<dbReference type="PANTHER" id="PTHR30055">
    <property type="entry name" value="HTH-TYPE TRANSCRIPTIONAL REGULATOR RUTR"/>
    <property type="match status" value="1"/>
</dbReference>
<sequence>MLSEHSEPVKIGLREKKKQKTRLLLQQQALRLFHEQGYHATTIEQIAEASEISLSTLFRYFSTKEALVIEDELDPMIIHEFQKQPLDLNPIQALRMSVKAVFDSVDQERKEALRERTKLISSVPELRAASLIQTNKSLLLIANLVADRLHRTVDDLEILTFAGSVTGAMMAVQLYCASHPEANFVASIDEALSDLELGLPLAKQTSNQLPKSE</sequence>
<name>A0ABQ1EXM3_9BACL</name>
<dbReference type="InterPro" id="IPR050109">
    <property type="entry name" value="HTH-type_TetR-like_transc_reg"/>
</dbReference>
<evidence type="ECO:0000313" key="7">
    <source>
        <dbReference type="Proteomes" id="UP000615455"/>
    </source>
</evidence>
<protein>
    <submittedName>
        <fullName evidence="6">TetR family transcriptional regulator</fullName>
    </submittedName>
</protein>
<comment type="caution">
    <text evidence="6">The sequence shown here is derived from an EMBL/GenBank/DDBJ whole genome shotgun (WGS) entry which is preliminary data.</text>
</comment>
<evidence type="ECO:0000256" key="2">
    <source>
        <dbReference type="ARBA" id="ARBA00023125"/>
    </source>
</evidence>
<gene>
    <name evidence="6" type="ORF">GCM10008018_41050</name>
</gene>
<dbReference type="PROSITE" id="PS50977">
    <property type="entry name" value="HTH_TETR_2"/>
    <property type="match status" value="1"/>
</dbReference>
<reference evidence="7" key="1">
    <citation type="journal article" date="2019" name="Int. J. Syst. Evol. Microbiol.">
        <title>The Global Catalogue of Microorganisms (GCM) 10K type strain sequencing project: providing services to taxonomists for standard genome sequencing and annotation.</title>
        <authorList>
            <consortium name="The Broad Institute Genomics Platform"/>
            <consortium name="The Broad Institute Genome Sequencing Center for Infectious Disease"/>
            <person name="Wu L."/>
            <person name="Ma J."/>
        </authorList>
    </citation>
    <scope>NUCLEOTIDE SEQUENCE [LARGE SCALE GENOMIC DNA]</scope>
    <source>
        <strain evidence="7">CGMCC 1.15043</strain>
    </source>
</reference>
<dbReference type="EMBL" id="BMHE01000022">
    <property type="protein sequence ID" value="GFZ90531.1"/>
    <property type="molecule type" value="Genomic_DNA"/>
</dbReference>
<dbReference type="Gene3D" id="1.10.10.60">
    <property type="entry name" value="Homeodomain-like"/>
    <property type="match status" value="1"/>
</dbReference>
<dbReference type="Pfam" id="PF00440">
    <property type="entry name" value="TetR_N"/>
    <property type="match status" value="1"/>
</dbReference>
<dbReference type="PRINTS" id="PR00455">
    <property type="entry name" value="HTHTETR"/>
</dbReference>
<feature type="DNA-binding region" description="H-T-H motif" evidence="4">
    <location>
        <begin position="42"/>
        <end position="61"/>
    </location>
</feature>
<feature type="domain" description="HTH tetR-type" evidence="5">
    <location>
        <begin position="19"/>
        <end position="79"/>
    </location>
</feature>
<keyword evidence="2 4" id="KW-0238">DNA-binding</keyword>
<proteinExistence type="predicted"/>
<evidence type="ECO:0000259" key="5">
    <source>
        <dbReference type="PROSITE" id="PS50977"/>
    </source>
</evidence>
<dbReference type="Proteomes" id="UP000615455">
    <property type="component" value="Unassembled WGS sequence"/>
</dbReference>
<accession>A0ABQ1EXM3</accession>
<dbReference type="Gene3D" id="1.10.357.10">
    <property type="entry name" value="Tetracycline Repressor, domain 2"/>
    <property type="match status" value="1"/>
</dbReference>